<feature type="compositionally biased region" description="Low complexity" evidence="3">
    <location>
        <begin position="663"/>
        <end position="682"/>
    </location>
</feature>
<dbReference type="GO" id="GO:0019903">
    <property type="term" value="F:protein phosphatase binding"/>
    <property type="evidence" value="ECO:0007669"/>
    <property type="project" value="InterPro"/>
</dbReference>
<dbReference type="InterPro" id="IPR007587">
    <property type="entry name" value="SAPS"/>
</dbReference>
<feature type="compositionally biased region" description="Polar residues" evidence="3">
    <location>
        <begin position="688"/>
        <end position="697"/>
    </location>
</feature>
<comment type="similarity">
    <text evidence="1">Belongs to the SAPS family.</text>
</comment>
<proteinExistence type="inferred from homology"/>
<keyword evidence="2" id="KW-0131">Cell cycle</keyword>
<feature type="region of interest" description="Disordered" evidence="3">
    <location>
        <begin position="643"/>
        <end position="699"/>
    </location>
</feature>
<evidence type="ECO:0000256" key="3">
    <source>
        <dbReference type="SAM" id="MobiDB-lite"/>
    </source>
</evidence>
<dbReference type="EMBL" id="HBEA01000674">
    <property type="protein sequence ID" value="CAD8251034.1"/>
    <property type="molecule type" value="Transcribed_RNA"/>
</dbReference>
<feature type="region of interest" description="Disordered" evidence="3">
    <location>
        <begin position="734"/>
        <end position="817"/>
    </location>
</feature>
<dbReference type="PANTHER" id="PTHR12634:SF8">
    <property type="entry name" value="FIERY MOUNTAIN, ISOFORM D"/>
    <property type="match status" value="1"/>
</dbReference>
<name>A0A7R9Y8M6_9STRA</name>
<dbReference type="AlphaFoldDB" id="A0A7R9Y8M6"/>
<accession>A0A7R9Y8M6</accession>
<feature type="compositionally biased region" description="Low complexity" evidence="3">
    <location>
        <begin position="569"/>
        <end position="585"/>
    </location>
</feature>
<sequence length="817" mass="86375">MSLFTDYWGDDGDAGGGFAADALGGGFAIVEGMDSLFDRDDVTLEEVLSDPNIIEEVAARSEKLLAFLLSDSELERLLTFVEQLPDEEATAEVRVKYPYLSCEVICVGDPRLLDRVCEAKHLEMLFRILDYKPEQVRSNPQGEQNLAYFEKILDVLLQQRTPRVLRFLRTAGLTVLDKLIRHLYSKSMLALLAQLLMPGASLKRFQAEAKASAEDNPYPLWMDWTEKNAAQIVGSLLSVVRYNDDIDAVLNAGELLAELITADLGEHGNPIAEKAVEEVNLTQMRQLVQYPASDDGKLLKGRLAAACGILTAVAQLTCSIKGPGRVCVDLCLAAQAAAVALEEHIDKSTRIAAVGTRLGRLLGSVFEAVSSSTLSDRECKECNETLRTANGIKVLMEASKKFPDADLLHAETLRASSSALESTNFSIVARQLILDPAPEGPQLLKFVMECYRGDDKRLRALAITLGQSVASCSAADKVADPTDGHEFGLVTIRPGDRVSSLISESQDAGEWNAFSTTELTRATALMCHDLGGRAVPIREDGTPPADAADDAKLDSSVGLQDTLATSVVTSPPDSTASAAPSPSASVDVAAAIPESSGFRGDDPVDSADSPQMAQDTGASSGFADFDGFGDAAFESEISVSDAFGTSTTSEGDNSVTPESSWQAAFDAPNPAEPAEPAAPAAPGESGEKASSVTSDSSWVEVKEGDAAVVGTEAKVAGNGGDLATDVALELVEEAELDGMDKDNTASAQPPATENRVEDARRSSAFGAFAFPDNTAGAAPPPDPFEANFDATPLGKDDFESASSSGFNAGFDAFDGTQ</sequence>
<protein>
    <submittedName>
        <fullName evidence="4">Uncharacterized protein</fullName>
    </submittedName>
</protein>
<feature type="compositionally biased region" description="Polar residues" evidence="3">
    <location>
        <begin position="643"/>
        <end position="662"/>
    </location>
</feature>
<evidence type="ECO:0000313" key="4">
    <source>
        <dbReference type="EMBL" id="CAD8251034.1"/>
    </source>
</evidence>
<dbReference type="GO" id="GO:0019888">
    <property type="term" value="F:protein phosphatase regulator activity"/>
    <property type="evidence" value="ECO:0007669"/>
    <property type="project" value="TreeGrafter"/>
</dbReference>
<evidence type="ECO:0000256" key="2">
    <source>
        <dbReference type="ARBA" id="ARBA00023306"/>
    </source>
</evidence>
<feature type="region of interest" description="Disordered" evidence="3">
    <location>
        <begin position="566"/>
        <end position="585"/>
    </location>
</feature>
<reference evidence="4" key="1">
    <citation type="submission" date="2021-01" db="EMBL/GenBank/DDBJ databases">
        <authorList>
            <person name="Corre E."/>
            <person name="Pelletier E."/>
            <person name="Niang G."/>
            <person name="Scheremetjew M."/>
            <person name="Finn R."/>
            <person name="Kale V."/>
            <person name="Holt S."/>
            <person name="Cochrane G."/>
            <person name="Meng A."/>
            <person name="Brown T."/>
            <person name="Cohen L."/>
        </authorList>
    </citation>
    <scope>NUCLEOTIDE SEQUENCE</scope>
    <source>
        <strain evidence="4">CCMP2078</strain>
    </source>
</reference>
<gene>
    <name evidence="4" type="ORF">PPYR1160_LOCUS525</name>
</gene>
<organism evidence="4">
    <name type="scientific">Pinguiococcus pyrenoidosus</name>
    <dbReference type="NCBI Taxonomy" id="172671"/>
    <lineage>
        <taxon>Eukaryota</taxon>
        <taxon>Sar</taxon>
        <taxon>Stramenopiles</taxon>
        <taxon>Ochrophyta</taxon>
        <taxon>Pinguiophyceae</taxon>
        <taxon>Pinguiochrysidales</taxon>
        <taxon>Pinguiochrysidaceae</taxon>
        <taxon>Pinguiococcus</taxon>
    </lineage>
</organism>
<evidence type="ECO:0000256" key="1">
    <source>
        <dbReference type="ARBA" id="ARBA00006180"/>
    </source>
</evidence>
<feature type="region of interest" description="Disordered" evidence="3">
    <location>
        <begin position="594"/>
        <end position="623"/>
    </location>
</feature>
<dbReference type="PANTHER" id="PTHR12634">
    <property type="entry name" value="SIT4 YEAST -ASSOCIATING PROTEIN-RELATED"/>
    <property type="match status" value="1"/>
</dbReference>